<accession>A0ABS8KXP1</accession>
<dbReference type="Proteomes" id="UP001198862">
    <property type="component" value="Unassembled WGS sequence"/>
</dbReference>
<proteinExistence type="predicted"/>
<comment type="caution">
    <text evidence="2">The sequence shown here is derived from an EMBL/GenBank/DDBJ whole genome shotgun (WGS) entry which is preliminary data.</text>
</comment>
<organism evidence="2 3">
    <name type="scientific">Reyranella aquatilis</name>
    <dbReference type="NCBI Taxonomy" id="2035356"/>
    <lineage>
        <taxon>Bacteria</taxon>
        <taxon>Pseudomonadati</taxon>
        <taxon>Pseudomonadota</taxon>
        <taxon>Alphaproteobacteria</taxon>
        <taxon>Hyphomicrobiales</taxon>
        <taxon>Reyranellaceae</taxon>
        <taxon>Reyranella</taxon>
    </lineage>
</organism>
<reference evidence="2 3" key="1">
    <citation type="submission" date="2021-11" db="EMBL/GenBank/DDBJ databases">
        <authorList>
            <person name="Lee D.-H."/>
            <person name="Kim S.-B."/>
        </authorList>
    </citation>
    <scope>NUCLEOTIDE SEQUENCE [LARGE SCALE GENOMIC DNA]</scope>
    <source>
        <strain evidence="2 3">KCTC 52223</strain>
    </source>
</reference>
<feature type="compositionally biased region" description="Basic residues" evidence="1">
    <location>
        <begin position="1"/>
        <end position="13"/>
    </location>
</feature>
<gene>
    <name evidence="2" type="ORF">LJ725_16090</name>
</gene>
<sequence>MPRARKPRKKMGRPPKPGGAGVLVAARLPPTLAAALDLYADIAGIGRSDAVRRLIEAGLRAMLRRRPGPS</sequence>
<dbReference type="EMBL" id="JAJISD010000006">
    <property type="protein sequence ID" value="MCC8430497.1"/>
    <property type="molecule type" value="Genomic_DNA"/>
</dbReference>
<evidence type="ECO:0000313" key="2">
    <source>
        <dbReference type="EMBL" id="MCC8430497.1"/>
    </source>
</evidence>
<keyword evidence="3" id="KW-1185">Reference proteome</keyword>
<evidence type="ECO:0000313" key="3">
    <source>
        <dbReference type="Proteomes" id="UP001198862"/>
    </source>
</evidence>
<feature type="region of interest" description="Disordered" evidence="1">
    <location>
        <begin position="1"/>
        <end position="20"/>
    </location>
</feature>
<evidence type="ECO:0008006" key="4">
    <source>
        <dbReference type="Google" id="ProtNLM"/>
    </source>
</evidence>
<name>A0ABS8KXP1_9HYPH</name>
<protein>
    <recommendedName>
        <fullName evidence="4">Ribbon-helix-helix protein CopG domain-containing protein</fullName>
    </recommendedName>
</protein>
<evidence type="ECO:0000256" key="1">
    <source>
        <dbReference type="SAM" id="MobiDB-lite"/>
    </source>
</evidence>